<protein>
    <submittedName>
        <fullName evidence="1">Uncharacterized protein</fullName>
    </submittedName>
</protein>
<dbReference type="EMBL" id="JANPWB010000016">
    <property type="protein sequence ID" value="KAJ1085428.1"/>
    <property type="molecule type" value="Genomic_DNA"/>
</dbReference>
<name>A0AAV7L7V5_PLEWA</name>
<evidence type="ECO:0000313" key="1">
    <source>
        <dbReference type="EMBL" id="KAJ1085428.1"/>
    </source>
</evidence>
<organism evidence="1 2">
    <name type="scientific">Pleurodeles waltl</name>
    <name type="common">Iberian ribbed newt</name>
    <dbReference type="NCBI Taxonomy" id="8319"/>
    <lineage>
        <taxon>Eukaryota</taxon>
        <taxon>Metazoa</taxon>
        <taxon>Chordata</taxon>
        <taxon>Craniata</taxon>
        <taxon>Vertebrata</taxon>
        <taxon>Euteleostomi</taxon>
        <taxon>Amphibia</taxon>
        <taxon>Batrachia</taxon>
        <taxon>Caudata</taxon>
        <taxon>Salamandroidea</taxon>
        <taxon>Salamandridae</taxon>
        <taxon>Pleurodelinae</taxon>
        <taxon>Pleurodeles</taxon>
    </lineage>
</organism>
<keyword evidence="2" id="KW-1185">Reference proteome</keyword>
<evidence type="ECO:0000313" key="2">
    <source>
        <dbReference type="Proteomes" id="UP001066276"/>
    </source>
</evidence>
<sequence length="81" mass="9457">MELFSRSCQNATFNECNKGQYECLDRSQQDTRSHVVDEDYYMQCDTNEGNQPIYGNTEQMYYNYAGPLNQADDDVYIMPDA</sequence>
<dbReference type="GO" id="GO:0016020">
    <property type="term" value="C:membrane"/>
    <property type="evidence" value="ECO:0007669"/>
    <property type="project" value="InterPro"/>
</dbReference>
<dbReference type="InterPro" id="IPR021082">
    <property type="entry name" value="Protein_GAPT"/>
</dbReference>
<proteinExistence type="predicted"/>
<gene>
    <name evidence="1" type="ORF">NDU88_005560</name>
</gene>
<dbReference type="AlphaFoldDB" id="A0AAV7L7V5"/>
<accession>A0AAV7L7V5</accession>
<reference evidence="1" key="1">
    <citation type="journal article" date="2022" name="bioRxiv">
        <title>Sequencing and chromosome-scale assembly of the giantPleurodeles waltlgenome.</title>
        <authorList>
            <person name="Brown T."/>
            <person name="Elewa A."/>
            <person name="Iarovenko S."/>
            <person name="Subramanian E."/>
            <person name="Araus A.J."/>
            <person name="Petzold A."/>
            <person name="Susuki M."/>
            <person name="Suzuki K.-i.T."/>
            <person name="Hayashi T."/>
            <person name="Toyoda A."/>
            <person name="Oliveira C."/>
            <person name="Osipova E."/>
            <person name="Leigh N.D."/>
            <person name="Simon A."/>
            <person name="Yun M.H."/>
        </authorList>
    </citation>
    <scope>NUCLEOTIDE SEQUENCE</scope>
    <source>
        <strain evidence="1">20211129_DDA</strain>
        <tissue evidence="1">Liver</tissue>
    </source>
</reference>
<dbReference type="Proteomes" id="UP001066276">
    <property type="component" value="Chromosome 12"/>
</dbReference>
<comment type="caution">
    <text evidence="1">The sequence shown here is derived from an EMBL/GenBank/DDBJ whole genome shotgun (WGS) entry which is preliminary data.</text>
</comment>
<dbReference type="Pfam" id="PF11770">
    <property type="entry name" value="GAPT"/>
    <property type="match status" value="1"/>
</dbReference>